<feature type="non-terminal residue" evidence="1">
    <location>
        <position position="363"/>
    </location>
</feature>
<dbReference type="Proteomes" id="UP000678393">
    <property type="component" value="Unassembled WGS sequence"/>
</dbReference>
<sequence length="363" mass="40779">ETVAGSRWSSFLDESHDKLEEPLQDDVDNNGSVVATTTDWAQYQKTSNSGRKRRAERNFETVFSKLPGNKSKIFHEDICKPDSPVAKWDHVEDLESSTGSSVSNTFSSSSSSGNLFSSKSCAAHRLSVSSSVIGEYIGSSTKAKPDCISFLDPSNDAHNETWRSLGLSKTMSVNGCAAKKGRHNESNTKVYCKLTQITANSKWDTFLETEHNSDEDDTVCDYNDNVDTITDSKLHNSNSLTVGRKCLMQEKQFVSNIQKHPSVHCSHESKLQSKLNNRSSDWLKESKRCDWLKESNKHIDWLKEIKNSDYLKKCQPSDWLTDSEVKRTHSNSMHSANTNSSSSWKGRGTFDLDLEILDEDLLL</sequence>
<accession>A0A8S4A3C1</accession>
<evidence type="ECO:0000313" key="2">
    <source>
        <dbReference type="Proteomes" id="UP000678393"/>
    </source>
</evidence>
<evidence type="ECO:0000313" key="1">
    <source>
        <dbReference type="EMBL" id="CAG5134515.1"/>
    </source>
</evidence>
<gene>
    <name evidence="1" type="ORF">CUNI_LOCUS20073</name>
</gene>
<comment type="caution">
    <text evidence="1">The sequence shown here is derived from an EMBL/GenBank/DDBJ whole genome shotgun (WGS) entry which is preliminary data.</text>
</comment>
<keyword evidence="2" id="KW-1185">Reference proteome</keyword>
<organism evidence="1 2">
    <name type="scientific">Candidula unifasciata</name>
    <dbReference type="NCBI Taxonomy" id="100452"/>
    <lineage>
        <taxon>Eukaryota</taxon>
        <taxon>Metazoa</taxon>
        <taxon>Spiralia</taxon>
        <taxon>Lophotrochozoa</taxon>
        <taxon>Mollusca</taxon>
        <taxon>Gastropoda</taxon>
        <taxon>Heterobranchia</taxon>
        <taxon>Euthyneura</taxon>
        <taxon>Panpulmonata</taxon>
        <taxon>Eupulmonata</taxon>
        <taxon>Stylommatophora</taxon>
        <taxon>Helicina</taxon>
        <taxon>Helicoidea</taxon>
        <taxon>Geomitridae</taxon>
        <taxon>Candidula</taxon>
    </lineage>
</organism>
<name>A0A8S4A3C1_9EUPU</name>
<dbReference type="EMBL" id="CAJHNH020007268">
    <property type="protein sequence ID" value="CAG5134515.1"/>
    <property type="molecule type" value="Genomic_DNA"/>
</dbReference>
<dbReference type="AlphaFoldDB" id="A0A8S4A3C1"/>
<protein>
    <submittedName>
        <fullName evidence="1">Uncharacterized protein</fullName>
    </submittedName>
</protein>
<reference evidence="1" key="1">
    <citation type="submission" date="2021-04" db="EMBL/GenBank/DDBJ databases">
        <authorList>
            <consortium name="Molecular Ecology Group"/>
        </authorList>
    </citation>
    <scope>NUCLEOTIDE SEQUENCE</scope>
</reference>
<proteinExistence type="predicted"/>